<dbReference type="Proteomes" id="UP000550401">
    <property type="component" value="Unassembled WGS sequence"/>
</dbReference>
<evidence type="ECO:0000313" key="4">
    <source>
        <dbReference type="Proteomes" id="UP000550401"/>
    </source>
</evidence>
<dbReference type="RefSeq" id="WP_182532803.1">
    <property type="nucleotide sequence ID" value="NZ_JACGXL010000008.1"/>
</dbReference>
<dbReference type="InterPro" id="IPR041916">
    <property type="entry name" value="Anti_sigma_zinc_sf"/>
</dbReference>
<dbReference type="Gene3D" id="1.10.10.1320">
    <property type="entry name" value="Anti-sigma factor, zinc-finger domain"/>
    <property type="match status" value="1"/>
</dbReference>
<evidence type="ECO:0000313" key="3">
    <source>
        <dbReference type="EMBL" id="MBA8889763.1"/>
    </source>
</evidence>
<feature type="transmembrane region" description="Helical" evidence="1">
    <location>
        <begin position="78"/>
        <end position="99"/>
    </location>
</feature>
<reference evidence="3 4" key="1">
    <citation type="submission" date="2020-07" db="EMBL/GenBank/DDBJ databases">
        <title>Genomic Encyclopedia of Type Strains, Phase IV (KMG-V): Genome sequencing to study the core and pangenomes of soil and plant-associated prokaryotes.</title>
        <authorList>
            <person name="Whitman W."/>
        </authorList>
    </citation>
    <scope>NUCLEOTIDE SEQUENCE [LARGE SCALE GENOMIC DNA]</scope>
    <source>
        <strain evidence="3 4">RH2WT43</strain>
    </source>
</reference>
<sequence length="242" mass="26009">MDCRRSGDVPLYFDGELDPAATREFERHLDDCDECRATLVGLDALRRDVRAAMPRVGAPAALRERLLALAAPARRRHWPAIAAAAAVAFAVGAVATSVWRTREATRDALARDLFASHWRSLAATSPVDVVSSDRHTVKPWFAGKVAQAPLVRDFAADGYALVGGRVDYVGDARVPVLVYRHGQHLIDVFVLGDADAAAVAPTSRRGYTLDPLVLGHQPAAVVSDLDAEELARFAAQLAAAEP</sequence>
<keyword evidence="1" id="KW-0472">Membrane</keyword>
<dbReference type="AlphaFoldDB" id="A0A839F3Y5"/>
<comment type="caution">
    <text evidence="3">The sequence shown here is derived from an EMBL/GenBank/DDBJ whole genome shotgun (WGS) entry which is preliminary data.</text>
</comment>
<accession>A0A839F3Y5</accession>
<gene>
    <name evidence="3" type="ORF">FHW12_004010</name>
</gene>
<name>A0A839F3Y5_9GAMM</name>
<keyword evidence="4" id="KW-1185">Reference proteome</keyword>
<feature type="domain" description="Putative zinc-finger" evidence="2">
    <location>
        <begin position="9"/>
        <end position="36"/>
    </location>
</feature>
<keyword evidence="1" id="KW-0812">Transmembrane</keyword>
<dbReference type="InterPro" id="IPR027383">
    <property type="entry name" value="Znf_put"/>
</dbReference>
<evidence type="ECO:0000259" key="2">
    <source>
        <dbReference type="Pfam" id="PF13490"/>
    </source>
</evidence>
<keyword evidence="1" id="KW-1133">Transmembrane helix</keyword>
<evidence type="ECO:0000256" key="1">
    <source>
        <dbReference type="SAM" id="Phobius"/>
    </source>
</evidence>
<protein>
    <submittedName>
        <fullName evidence="3">Anti-sigma factor RsiW</fullName>
    </submittedName>
</protein>
<proteinExistence type="predicted"/>
<dbReference type="Pfam" id="PF13490">
    <property type="entry name" value="zf-HC2"/>
    <property type="match status" value="1"/>
</dbReference>
<dbReference type="EMBL" id="JACGXL010000008">
    <property type="protein sequence ID" value="MBA8889763.1"/>
    <property type="molecule type" value="Genomic_DNA"/>
</dbReference>
<organism evidence="3 4">
    <name type="scientific">Dokdonella fugitiva</name>
    <dbReference type="NCBI Taxonomy" id="328517"/>
    <lineage>
        <taxon>Bacteria</taxon>
        <taxon>Pseudomonadati</taxon>
        <taxon>Pseudomonadota</taxon>
        <taxon>Gammaproteobacteria</taxon>
        <taxon>Lysobacterales</taxon>
        <taxon>Rhodanobacteraceae</taxon>
        <taxon>Dokdonella</taxon>
    </lineage>
</organism>